<organism evidence="1">
    <name type="scientific">uncultured Alphaproteobacteria bacterium</name>
    <dbReference type="NCBI Taxonomy" id="91750"/>
    <lineage>
        <taxon>Bacteria</taxon>
        <taxon>Pseudomonadati</taxon>
        <taxon>Pseudomonadota</taxon>
        <taxon>Alphaproteobacteria</taxon>
        <taxon>environmental samples</taxon>
    </lineage>
</organism>
<dbReference type="AlphaFoldDB" id="A0A212KMP9"/>
<gene>
    <name evidence="1" type="ORF">KL86APRO_30425</name>
</gene>
<evidence type="ECO:0000313" key="1">
    <source>
        <dbReference type="EMBL" id="SBW12934.1"/>
    </source>
</evidence>
<sequence>MKGLIAGIAALATLAGCTATGDVRDPAVRRLTWFSYVSGDDMQCGTGVERLRLVHNAIWDEDVRVVDVVETPGAGYAVTELRFRDPNWAEVTIDLSNPTLPWRGETRTATWSAAEMAKVRSAVAADGGFARLEAPVELDGQGFFWTVAACTDGARRFHAWAYPGAAYEALGFPKVLAPLTPSGEAFVVAHPIVHPYPDQNPEAPRDFRLKAEADGVSGRLGLPRPPGNRFLP</sequence>
<protein>
    <recommendedName>
        <fullName evidence="2">Lipoprotein</fullName>
    </recommendedName>
</protein>
<evidence type="ECO:0008006" key="2">
    <source>
        <dbReference type="Google" id="ProtNLM"/>
    </source>
</evidence>
<proteinExistence type="predicted"/>
<accession>A0A212KMP9</accession>
<reference evidence="1" key="1">
    <citation type="submission" date="2016-04" db="EMBL/GenBank/DDBJ databases">
        <authorList>
            <person name="Evans L.H."/>
            <person name="Alamgir A."/>
            <person name="Owens N."/>
            <person name="Weber N.D."/>
            <person name="Virtaneva K."/>
            <person name="Barbian K."/>
            <person name="Babar A."/>
            <person name="Rosenke K."/>
        </authorList>
    </citation>
    <scope>NUCLEOTIDE SEQUENCE</scope>
    <source>
        <strain evidence="1">86</strain>
    </source>
</reference>
<dbReference type="PROSITE" id="PS51257">
    <property type="entry name" value="PROKAR_LIPOPROTEIN"/>
    <property type="match status" value="1"/>
</dbReference>
<name>A0A212KMP9_9PROT</name>
<dbReference type="EMBL" id="FLUO01000003">
    <property type="protein sequence ID" value="SBW12934.1"/>
    <property type="molecule type" value="Genomic_DNA"/>
</dbReference>